<keyword evidence="5" id="KW-1185">Reference proteome</keyword>
<dbReference type="RefSeq" id="WP_254572865.1">
    <property type="nucleotide sequence ID" value="NZ_CP098502.1"/>
</dbReference>
<keyword evidence="2" id="KW-1133">Transmembrane helix</keyword>
<evidence type="ECO:0000256" key="2">
    <source>
        <dbReference type="SAM" id="Phobius"/>
    </source>
</evidence>
<keyword evidence="2" id="KW-0812">Transmembrane</keyword>
<dbReference type="InterPro" id="IPR052336">
    <property type="entry name" value="MlaD_Phospholipid_Transporter"/>
</dbReference>
<evidence type="ECO:0000313" key="5">
    <source>
        <dbReference type="Proteomes" id="UP001056035"/>
    </source>
</evidence>
<evidence type="ECO:0000259" key="3">
    <source>
        <dbReference type="Pfam" id="PF02470"/>
    </source>
</evidence>
<proteinExistence type="predicted"/>
<protein>
    <submittedName>
        <fullName evidence="4">MlaD family protein</fullName>
    </submittedName>
</protein>
<reference evidence="4 5" key="1">
    <citation type="submission" date="2022-06" db="EMBL/GenBank/DDBJ databases">
        <title>Paraconexibacter antarcticus.</title>
        <authorList>
            <person name="Kim C.S."/>
        </authorList>
    </citation>
    <scope>NUCLEOTIDE SEQUENCE [LARGE SCALE GENOMIC DNA]</scope>
    <source>
        <strain evidence="4 5">02-257</strain>
    </source>
</reference>
<dbReference type="EMBL" id="CP098502">
    <property type="protein sequence ID" value="UTI66190.1"/>
    <property type="molecule type" value="Genomic_DNA"/>
</dbReference>
<dbReference type="PANTHER" id="PTHR33371">
    <property type="entry name" value="INTERMEMBRANE PHOSPHOLIPID TRANSPORT SYSTEM BINDING PROTEIN MLAD-RELATED"/>
    <property type="match status" value="1"/>
</dbReference>
<dbReference type="InterPro" id="IPR003399">
    <property type="entry name" value="Mce/MlaD"/>
</dbReference>
<keyword evidence="2" id="KW-0472">Membrane</keyword>
<feature type="region of interest" description="Disordered" evidence="1">
    <location>
        <begin position="429"/>
        <end position="458"/>
    </location>
</feature>
<organism evidence="4 5">
    <name type="scientific">Paraconexibacter antarcticus</name>
    <dbReference type="NCBI Taxonomy" id="2949664"/>
    <lineage>
        <taxon>Bacteria</taxon>
        <taxon>Bacillati</taxon>
        <taxon>Actinomycetota</taxon>
        <taxon>Thermoleophilia</taxon>
        <taxon>Solirubrobacterales</taxon>
        <taxon>Paraconexibacteraceae</taxon>
        <taxon>Paraconexibacter</taxon>
    </lineage>
</organism>
<evidence type="ECO:0000313" key="4">
    <source>
        <dbReference type="EMBL" id="UTI66190.1"/>
    </source>
</evidence>
<accession>A0ABY5DXF4</accession>
<sequence>MRRTRHALSGNPVLVGATTVLVVVVAVFLAYNANSGLPFVPVYHFTVQLPDAAELGAGNDVRVAGALVGRVNSIRATVVGGRPIARVAVQVERSLQPLPQDTTVRVRQRSNLGLKYLELTPGHSPASIPPEGTLDRSHDTPAVDLDDAFAVLDPPTREAVGVIAGNVGGGLAGRGADINRTLATLPSTLAGLGHVAGALSGTANLGRFVRRAAAAADRLAPVAPALGHLLAAGARTAASLDRVRHELAGTIDEAPSTERVGQRALAALRPVLGQTTDLLRTAQPGLDRIGEASSALGGALADARRPLRRAASIPRRLQPVAVALGRLSAEPATAGALRRLTDVVAPLKPVLESVNPMQIRCNYLALWLRNVPDILSQGDAFGTWFRFTVVARLDEMVGQRAKPSPDLHVDPQPDVGINGECEMGNERYEPGRQVIGPVPGRQPGTTELTSQPPSVVQP</sequence>
<name>A0ABY5DXF4_9ACTN</name>
<evidence type="ECO:0000256" key="1">
    <source>
        <dbReference type="SAM" id="MobiDB-lite"/>
    </source>
</evidence>
<dbReference type="Pfam" id="PF02470">
    <property type="entry name" value="MlaD"/>
    <property type="match status" value="1"/>
</dbReference>
<feature type="domain" description="Mce/MlaD" evidence="3">
    <location>
        <begin position="43"/>
        <end position="122"/>
    </location>
</feature>
<dbReference type="Proteomes" id="UP001056035">
    <property type="component" value="Chromosome"/>
</dbReference>
<gene>
    <name evidence="4" type="ORF">NBH00_08280</name>
</gene>
<feature type="transmembrane region" description="Helical" evidence="2">
    <location>
        <begin position="12"/>
        <end position="31"/>
    </location>
</feature>
<feature type="compositionally biased region" description="Polar residues" evidence="1">
    <location>
        <begin position="443"/>
        <end position="458"/>
    </location>
</feature>
<dbReference type="PANTHER" id="PTHR33371:SF4">
    <property type="entry name" value="INTERMEMBRANE PHOSPHOLIPID TRANSPORT SYSTEM BINDING PROTEIN MLAD"/>
    <property type="match status" value="1"/>
</dbReference>